<sequence length="73" mass="7589">MSTLVDAGFIARVSLQDPHPFQHPALLNLSQEELLDGQWEVSACLSSSFSKGSRGASKRREGTGGGSGVAGCV</sequence>
<name>A0A319E0C3_9EURO</name>
<proteinExistence type="predicted"/>
<feature type="compositionally biased region" description="Gly residues" evidence="1">
    <location>
        <begin position="63"/>
        <end position="73"/>
    </location>
</feature>
<dbReference type="EMBL" id="KZ825798">
    <property type="protein sequence ID" value="PYH99897.1"/>
    <property type="molecule type" value="Genomic_DNA"/>
</dbReference>
<evidence type="ECO:0000313" key="2">
    <source>
        <dbReference type="EMBL" id="PYH99897.1"/>
    </source>
</evidence>
<feature type="region of interest" description="Disordered" evidence="1">
    <location>
        <begin position="48"/>
        <end position="73"/>
    </location>
</feature>
<protein>
    <submittedName>
        <fullName evidence="2">Uncharacterized protein</fullName>
    </submittedName>
</protein>
<evidence type="ECO:0000313" key="3">
    <source>
        <dbReference type="Proteomes" id="UP000247810"/>
    </source>
</evidence>
<organism evidence="2 3">
    <name type="scientific">Aspergillus ellipticus CBS 707.79</name>
    <dbReference type="NCBI Taxonomy" id="1448320"/>
    <lineage>
        <taxon>Eukaryota</taxon>
        <taxon>Fungi</taxon>
        <taxon>Dikarya</taxon>
        <taxon>Ascomycota</taxon>
        <taxon>Pezizomycotina</taxon>
        <taxon>Eurotiomycetes</taxon>
        <taxon>Eurotiomycetidae</taxon>
        <taxon>Eurotiales</taxon>
        <taxon>Aspergillaceae</taxon>
        <taxon>Aspergillus</taxon>
        <taxon>Aspergillus subgen. Circumdati</taxon>
    </lineage>
</organism>
<reference evidence="2 3" key="1">
    <citation type="submission" date="2018-02" db="EMBL/GenBank/DDBJ databases">
        <title>The genomes of Aspergillus section Nigri reveals drivers in fungal speciation.</title>
        <authorList>
            <consortium name="DOE Joint Genome Institute"/>
            <person name="Vesth T.C."/>
            <person name="Nybo J."/>
            <person name="Theobald S."/>
            <person name="Brandl J."/>
            <person name="Frisvad J.C."/>
            <person name="Nielsen K.F."/>
            <person name="Lyhne E.K."/>
            <person name="Kogle M.E."/>
            <person name="Kuo A."/>
            <person name="Riley R."/>
            <person name="Clum A."/>
            <person name="Nolan M."/>
            <person name="Lipzen A."/>
            <person name="Salamov A."/>
            <person name="Henrissat B."/>
            <person name="Wiebenga A."/>
            <person name="De vries R.P."/>
            <person name="Grigoriev I.V."/>
            <person name="Mortensen U.H."/>
            <person name="Andersen M.R."/>
            <person name="Baker S.E."/>
        </authorList>
    </citation>
    <scope>NUCLEOTIDE SEQUENCE [LARGE SCALE GENOMIC DNA]</scope>
    <source>
        <strain evidence="2 3">CBS 707.79</strain>
    </source>
</reference>
<dbReference type="Proteomes" id="UP000247810">
    <property type="component" value="Unassembled WGS sequence"/>
</dbReference>
<accession>A0A319E0C3</accession>
<gene>
    <name evidence="2" type="ORF">BO71DRAFT_393866</name>
</gene>
<keyword evidence="3" id="KW-1185">Reference proteome</keyword>
<dbReference type="VEuPathDB" id="FungiDB:BO71DRAFT_393866"/>
<evidence type="ECO:0000256" key="1">
    <source>
        <dbReference type="SAM" id="MobiDB-lite"/>
    </source>
</evidence>
<dbReference type="AlphaFoldDB" id="A0A319E0C3"/>